<dbReference type="AlphaFoldDB" id="A0A1W0AAL9"/>
<dbReference type="CDD" id="cd00065">
    <property type="entry name" value="FYVE_like_SF"/>
    <property type="match status" value="2"/>
</dbReference>
<feature type="region of interest" description="Disordered" evidence="5">
    <location>
        <begin position="329"/>
        <end position="408"/>
    </location>
</feature>
<feature type="domain" description="FYVE-type" evidence="6">
    <location>
        <begin position="267"/>
        <end position="328"/>
    </location>
</feature>
<dbReference type="InterPro" id="IPR002913">
    <property type="entry name" value="START_lipid-bd_dom"/>
</dbReference>
<dbReference type="PROSITE" id="PS50178">
    <property type="entry name" value="ZF_FYVE"/>
    <property type="match status" value="3"/>
</dbReference>
<dbReference type="InterPro" id="IPR017455">
    <property type="entry name" value="Znf_FYVE-rel"/>
</dbReference>
<dbReference type="Gene3D" id="3.30.40.10">
    <property type="entry name" value="Zinc/RING finger domain, C3HC4 (zinc finger)"/>
    <property type="match status" value="2"/>
</dbReference>
<keyword evidence="2 4" id="KW-0863">Zinc-finger</keyword>
<gene>
    <name evidence="8" type="ORF">THRCLA_00654</name>
</gene>
<feature type="compositionally biased region" description="Polar residues" evidence="5">
    <location>
        <begin position="396"/>
        <end position="406"/>
    </location>
</feature>
<feature type="compositionally biased region" description="Polar residues" evidence="5">
    <location>
        <begin position="353"/>
        <end position="374"/>
    </location>
</feature>
<dbReference type="SUPFAM" id="SSF55961">
    <property type="entry name" value="Bet v1-like"/>
    <property type="match status" value="1"/>
</dbReference>
<evidence type="ECO:0000259" key="6">
    <source>
        <dbReference type="PROSITE" id="PS50178"/>
    </source>
</evidence>
<feature type="compositionally biased region" description="Low complexity" evidence="5">
    <location>
        <begin position="383"/>
        <end position="392"/>
    </location>
</feature>
<evidence type="ECO:0000256" key="2">
    <source>
        <dbReference type="ARBA" id="ARBA00022771"/>
    </source>
</evidence>
<protein>
    <recommendedName>
        <fullName evidence="10">FYVE-type domain-containing protein</fullName>
    </recommendedName>
</protein>
<evidence type="ECO:0000313" key="9">
    <source>
        <dbReference type="Proteomes" id="UP000243217"/>
    </source>
</evidence>
<reference evidence="8 9" key="1">
    <citation type="journal article" date="2014" name="Genome Biol. Evol.">
        <title>The secreted proteins of Achlya hypogyna and Thraustotheca clavata identify the ancestral oomycete secretome and reveal gene acquisitions by horizontal gene transfer.</title>
        <authorList>
            <person name="Misner I."/>
            <person name="Blouin N."/>
            <person name="Leonard G."/>
            <person name="Richards T.A."/>
            <person name="Lane C.E."/>
        </authorList>
    </citation>
    <scope>NUCLEOTIDE SEQUENCE [LARGE SCALE GENOMIC DNA]</scope>
    <source>
        <strain evidence="8 9">ATCC 34112</strain>
    </source>
</reference>
<dbReference type="InterPro" id="IPR000306">
    <property type="entry name" value="Znf_FYVE"/>
</dbReference>
<dbReference type="SUPFAM" id="SSF57903">
    <property type="entry name" value="FYVE/PHD zinc finger"/>
    <property type="match status" value="3"/>
</dbReference>
<dbReference type="PROSITE" id="PS50848">
    <property type="entry name" value="START"/>
    <property type="match status" value="1"/>
</dbReference>
<keyword evidence="9" id="KW-1185">Reference proteome</keyword>
<dbReference type="Proteomes" id="UP000243217">
    <property type="component" value="Unassembled WGS sequence"/>
</dbReference>
<dbReference type="Pfam" id="PF01852">
    <property type="entry name" value="START"/>
    <property type="match status" value="1"/>
</dbReference>
<comment type="caution">
    <text evidence="8">The sequence shown here is derived from an EMBL/GenBank/DDBJ whole genome shotgun (WGS) entry which is preliminary data.</text>
</comment>
<accession>A0A1W0AAL9</accession>
<dbReference type="InterPro" id="IPR013083">
    <property type="entry name" value="Znf_RING/FYVE/PHD"/>
</dbReference>
<feature type="domain" description="START" evidence="7">
    <location>
        <begin position="48"/>
        <end position="229"/>
    </location>
</feature>
<dbReference type="PANTHER" id="PTHR13510:SF44">
    <property type="entry name" value="RABENOSYN-5"/>
    <property type="match status" value="1"/>
</dbReference>
<evidence type="ECO:0000256" key="3">
    <source>
        <dbReference type="ARBA" id="ARBA00022833"/>
    </source>
</evidence>
<dbReference type="GO" id="GO:0008270">
    <property type="term" value="F:zinc ion binding"/>
    <property type="evidence" value="ECO:0007669"/>
    <property type="project" value="UniProtKB-KW"/>
</dbReference>
<evidence type="ECO:0000256" key="4">
    <source>
        <dbReference type="PROSITE-ProRule" id="PRU00091"/>
    </source>
</evidence>
<dbReference type="SMART" id="SM00064">
    <property type="entry name" value="FYVE"/>
    <property type="match status" value="3"/>
</dbReference>
<keyword evidence="3" id="KW-0862">Zinc</keyword>
<dbReference type="InterPro" id="IPR052727">
    <property type="entry name" value="Rab4/Rab5_effector"/>
</dbReference>
<organism evidence="8 9">
    <name type="scientific">Thraustotheca clavata</name>
    <dbReference type="NCBI Taxonomy" id="74557"/>
    <lineage>
        <taxon>Eukaryota</taxon>
        <taxon>Sar</taxon>
        <taxon>Stramenopiles</taxon>
        <taxon>Oomycota</taxon>
        <taxon>Saprolegniomycetes</taxon>
        <taxon>Saprolegniales</taxon>
        <taxon>Achlyaceae</taxon>
        <taxon>Thraustotheca</taxon>
    </lineage>
</organism>
<name>A0A1W0AAL9_9STRA</name>
<dbReference type="PANTHER" id="PTHR13510">
    <property type="entry name" value="FYVE-FINGER-CONTAINING RAB5 EFFECTOR PROTEIN RABENOSYN-5-RELATED"/>
    <property type="match status" value="1"/>
</dbReference>
<evidence type="ECO:0000256" key="1">
    <source>
        <dbReference type="ARBA" id="ARBA00022723"/>
    </source>
</evidence>
<sequence length="1236" mass="141107">MRNNGLPKEFYNRPDLTRQETEFLVNLAKEMCMEVIFYAQENGGTVKWRLMETKQGVQIFQGEEFGGNDDLTYVCGVNTIKANLAEVADIFNIVSEEKLAEYSRVFEPDLIDMLSIYDLATPTPDNPMHYIGVRWAAVESTSPLVRNRDFCYLECQDEFVDTRTGRQGWVRCMHSINIPSCVSLEKTLGYVRGSYYRSGFVFVETDKPGYLDVTHILQVNFKGRVPPWIKRQTLRHRVQSISRIDKFFQMKKLSAGRILGDIDLPSKKHVTHCHWCSRKFDMIFTRKFRCRKCGEVVCKHCSTHWDLFLPYSGEKRVRICTMCSNSCRNDPDPNEDRLERQSNDQYAPEPHYSMSSQSKRNASYNRSSAPSSFSGIAEDYPRSRPTSMSSMPVVTTGGSYQTSQNPPVYKPPVDYYEAASKQYQSSQVSHQHPLSKYKIPPEAPTFNVMKAYEQSPFGDNRGNPMHDDLESMYETNPFERLPQNNQNMQQPYQHRSVSTASNMEFEMPELQNRMRARRQDDNQSKHSFDIKEVNAFYGDAIACIKQFANNTCNDMVEYSVNYDMAPLYSRFLEPESHRRMELHKLRSIANPKLICIIGHTVIRATLDEISIHLRSADNTYVGPDLIDIKLLHTVELPTKDKPWQSTRVHWLGLRGPDGDNLEYCVVEAQSSFTSPVQGLVRVFQSINLPYQPRAKFTHGDFFQIGHVFTEISPKGNELDCFSIFVISCITTPPTHHFGFARQIVTSIMNLQAALQTHRLTLAAMTLVNLQQQPSYNTNWMESKKLIRKCGVCQRQFSCFQRKLHCDFDGRVVCSSCVTTFQVYPSKNYPLRLQICIDCIQSAILGNILVGQNPSLSENSLRHQALSSSKLKTDQKWRESQFQMPHLPLPSDFFSCPPLDAIERQSLVAEARDACRDTIRNAKALAGTSSVYQTFTDPKTQRQLTIRMGTDLVNGNFVCMSAHTQVNCSLDAIAAMYSHNATSFGPDPVLGTDVLDKVLLYELVQANEVARAPLHAVYMQWMALRTPPVIADRDFCFLECHDEFLEGKAKQRGFVRSLHSIDASCCPPLDSKFGLTRAKFLRSGQVFIESIEDPSVLDSYHVLVLELCGNVPKDIQVSVMLAILLQAANLDAHFRAQELSSVQLVSEELIRGQPKASYCRRCNAPFRKNIFQSIKQYRCRMCGHAICRACHHVWQLGDRDVRICISCADVAKKSSSIKQHCTMFEEYVRTERLALEV</sequence>
<feature type="domain" description="FYVE-type" evidence="6">
    <location>
        <begin position="783"/>
        <end position="843"/>
    </location>
</feature>
<dbReference type="OrthoDB" id="5403181at2759"/>
<dbReference type="GO" id="GO:0008289">
    <property type="term" value="F:lipid binding"/>
    <property type="evidence" value="ECO:0007669"/>
    <property type="project" value="InterPro"/>
</dbReference>
<proteinExistence type="predicted"/>
<feature type="compositionally biased region" description="Basic and acidic residues" evidence="5">
    <location>
        <begin position="329"/>
        <end position="342"/>
    </location>
</feature>
<evidence type="ECO:0000259" key="7">
    <source>
        <dbReference type="PROSITE" id="PS50848"/>
    </source>
</evidence>
<dbReference type="EMBL" id="JNBS01000250">
    <property type="protein sequence ID" value="OQS07336.1"/>
    <property type="molecule type" value="Genomic_DNA"/>
</dbReference>
<evidence type="ECO:0008006" key="10">
    <source>
        <dbReference type="Google" id="ProtNLM"/>
    </source>
</evidence>
<dbReference type="Gene3D" id="3.30.530.20">
    <property type="match status" value="2"/>
</dbReference>
<dbReference type="InterPro" id="IPR023393">
    <property type="entry name" value="START-like_dom_sf"/>
</dbReference>
<evidence type="ECO:0000313" key="8">
    <source>
        <dbReference type="EMBL" id="OQS07336.1"/>
    </source>
</evidence>
<dbReference type="Pfam" id="PF01363">
    <property type="entry name" value="FYVE"/>
    <property type="match status" value="2"/>
</dbReference>
<feature type="domain" description="FYVE-type" evidence="6">
    <location>
        <begin position="1152"/>
        <end position="1211"/>
    </location>
</feature>
<dbReference type="STRING" id="74557.A0A1W0AAL9"/>
<evidence type="ECO:0000256" key="5">
    <source>
        <dbReference type="SAM" id="MobiDB-lite"/>
    </source>
</evidence>
<dbReference type="InterPro" id="IPR011011">
    <property type="entry name" value="Znf_FYVE_PHD"/>
</dbReference>
<keyword evidence="1" id="KW-0479">Metal-binding</keyword>